<dbReference type="InterPro" id="IPR041677">
    <property type="entry name" value="DNA2/NAM7_AAA_11"/>
</dbReference>
<dbReference type="GO" id="GO:0031048">
    <property type="term" value="P:regulatory ncRNA-mediated heterochromatin formation"/>
    <property type="evidence" value="ECO:0007669"/>
    <property type="project" value="TreeGrafter"/>
</dbReference>
<evidence type="ECO:0000313" key="5">
    <source>
        <dbReference type="Proteomes" id="UP000799438"/>
    </source>
</evidence>
<dbReference type="Pfam" id="PF13087">
    <property type="entry name" value="AAA_12"/>
    <property type="match status" value="1"/>
</dbReference>
<evidence type="ECO:0008006" key="6">
    <source>
        <dbReference type="Google" id="ProtNLM"/>
    </source>
</evidence>
<keyword evidence="1" id="KW-0347">Helicase</keyword>
<evidence type="ECO:0000259" key="2">
    <source>
        <dbReference type="Pfam" id="PF13086"/>
    </source>
</evidence>
<dbReference type="Proteomes" id="UP000799438">
    <property type="component" value="Unassembled WGS sequence"/>
</dbReference>
<dbReference type="PANTHER" id="PTHR10887">
    <property type="entry name" value="DNA2/NAM7 HELICASE FAMILY"/>
    <property type="match status" value="1"/>
</dbReference>
<evidence type="ECO:0000313" key="4">
    <source>
        <dbReference type="EMBL" id="KAF2136340.1"/>
    </source>
</evidence>
<dbReference type="GeneID" id="54293650"/>
<keyword evidence="1" id="KW-0378">Hydrolase</keyword>
<sequence length="840" mass="96180">HEQISTITTFPTVTDVFSKKKPYLPLLDPHTWHLPGIKGLIDRQFRLLREENLYFPRMALRAEFFHLREKGDFNYGELQRHIGRYNSYPDASFTRYLLNEHKGLEFEVRFNQPSFLTDVDVGHRKRWWQSTKRFDGGNLVYLIFEDEDTQKHILHCECSYAQKLHGNHRNLFSDPKYGYVRVRLTTSLYSSLFDNLMKNWIVDTSKSSFTILDFPGTKVHSFEPALKTFRGMSKWPTIPFDTLFAPRDPDKPGRLENTVPEYATRPDFRYNLRSVIRRNKNFYMSPHEPFDEKAFKEATYLDETQADAAINSIKNKLSLIQGPPGTGKTFCGVSVARILLDNIPEDYKSPILCVSSTNKALDHFLETLHNAGVYGIIRVGSRSESEILKPLNLTGHVAKSANDRLKLSELYVQSTKHADGIRSILRKLYNAEVPGQELDEDQKDILGKKLLAHQRLGYATENIDIACQYNVLTEAKVIGMTISGLGMRRKLLERVGPKILICEEAGATLEAHMLTTFLPSLEQIILIGDHLQLFPHINNFNMDRMHPKGKDYAFNVSLFERLATKAEVQLTTLQGQRRMHPSISRLIRTTLYPSLQDVGPVFTYPEVCGMKRRLFWLDHNEISTSFEEISEIEDGSGNSLKNEFEADIAVALVTHLLRQGTYMDKKIAIITPYGAQKVEIGHKLSNIARTVRKPKKEFEPIVECLRRNIKHLFFDTGKDDNMLDEVRLTSVDEFQGHEADIVIVSLSRSNIENRTGFLKVTNRINVLLSRAKHGMYIIGNSKTFSQVPMWTQVLDMLREAGNIGPAFELLCPRHPEGSSLARLPEDFRIHSPEGGCSRDC</sequence>
<evidence type="ECO:0000259" key="3">
    <source>
        <dbReference type="Pfam" id="PF13087"/>
    </source>
</evidence>
<dbReference type="EMBL" id="ML995524">
    <property type="protein sequence ID" value="KAF2136340.1"/>
    <property type="molecule type" value="Genomic_DNA"/>
</dbReference>
<dbReference type="SUPFAM" id="SSF52540">
    <property type="entry name" value="P-loop containing nucleoside triphosphate hydrolases"/>
    <property type="match status" value="1"/>
</dbReference>
<organism evidence="4 5">
    <name type="scientific">Aplosporella prunicola CBS 121167</name>
    <dbReference type="NCBI Taxonomy" id="1176127"/>
    <lineage>
        <taxon>Eukaryota</taxon>
        <taxon>Fungi</taxon>
        <taxon>Dikarya</taxon>
        <taxon>Ascomycota</taxon>
        <taxon>Pezizomycotina</taxon>
        <taxon>Dothideomycetes</taxon>
        <taxon>Dothideomycetes incertae sedis</taxon>
        <taxon>Botryosphaeriales</taxon>
        <taxon>Aplosporellaceae</taxon>
        <taxon>Aplosporella</taxon>
    </lineage>
</organism>
<dbReference type="InterPro" id="IPR045055">
    <property type="entry name" value="DNA2/NAM7-like"/>
</dbReference>
<feature type="domain" description="DNA2/NAM7 helicase helicase" evidence="2">
    <location>
        <begin position="301"/>
        <end position="536"/>
    </location>
</feature>
<protein>
    <recommendedName>
        <fullName evidence="6">Helicase ATP-binding domain-containing protein</fullName>
    </recommendedName>
</protein>
<dbReference type="InterPro" id="IPR027417">
    <property type="entry name" value="P-loop_NTPase"/>
</dbReference>
<keyword evidence="1" id="KW-0547">Nucleotide-binding</keyword>
<keyword evidence="5" id="KW-1185">Reference proteome</keyword>
<dbReference type="OrthoDB" id="2423195at2759"/>
<proteinExistence type="predicted"/>
<keyword evidence="1" id="KW-0067">ATP-binding</keyword>
<dbReference type="CDD" id="cd17936">
    <property type="entry name" value="EEXXEc_NFX1"/>
    <property type="match status" value="1"/>
</dbReference>
<gene>
    <name evidence="4" type="ORF">K452DRAFT_210060</name>
</gene>
<dbReference type="CDD" id="cd18808">
    <property type="entry name" value="SF1_C_Upf1"/>
    <property type="match status" value="1"/>
</dbReference>
<dbReference type="Pfam" id="PF13086">
    <property type="entry name" value="AAA_11"/>
    <property type="match status" value="1"/>
</dbReference>
<dbReference type="PANTHER" id="PTHR10887:SF445">
    <property type="entry name" value="NFX1-TYPE ZINC FINGER-CONTAINING PROTEIN 1"/>
    <property type="match status" value="1"/>
</dbReference>
<reference evidence="4" key="1">
    <citation type="journal article" date="2020" name="Stud. Mycol.">
        <title>101 Dothideomycetes genomes: a test case for predicting lifestyles and emergence of pathogens.</title>
        <authorList>
            <person name="Haridas S."/>
            <person name="Albert R."/>
            <person name="Binder M."/>
            <person name="Bloem J."/>
            <person name="Labutti K."/>
            <person name="Salamov A."/>
            <person name="Andreopoulos B."/>
            <person name="Baker S."/>
            <person name="Barry K."/>
            <person name="Bills G."/>
            <person name="Bluhm B."/>
            <person name="Cannon C."/>
            <person name="Castanera R."/>
            <person name="Culley D."/>
            <person name="Daum C."/>
            <person name="Ezra D."/>
            <person name="Gonzalez J."/>
            <person name="Henrissat B."/>
            <person name="Kuo A."/>
            <person name="Liang C."/>
            <person name="Lipzen A."/>
            <person name="Lutzoni F."/>
            <person name="Magnuson J."/>
            <person name="Mondo S."/>
            <person name="Nolan M."/>
            <person name="Ohm R."/>
            <person name="Pangilinan J."/>
            <person name="Park H.-J."/>
            <person name="Ramirez L."/>
            <person name="Alfaro M."/>
            <person name="Sun H."/>
            <person name="Tritt A."/>
            <person name="Yoshinaga Y."/>
            <person name="Zwiers L.-H."/>
            <person name="Turgeon B."/>
            <person name="Goodwin S."/>
            <person name="Spatafora J."/>
            <person name="Crous P."/>
            <person name="Grigoriev I."/>
        </authorList>
    </citation>
    <scope>NUCLEOTIDE SEQUENCE</scope>
    <source>
        <strain evidence="4">CBS 121167</strain>
    </source>
</reference>
<dbReference type="GO" id="GO:0031380">
    <property type="term" value="C:nuclear RNA-directed RNA polymerase complex"/>
    <property type="evidence" value="ECO:0007669"/>
    <property type="project" value="TreeGrafter"/>
</dbReference>
<feature type="domain" description="DNA2/NAM7 helicase-like C-terminal" evidence="3">
    <location>
        <begin position="555"/>
        <end position="782"/>
    </location>
</feature>
<dbReference type="InterPro" id="IPR047187">
    <property type="entry name" value="SF1_C_Upf1"/>
</dbReference>
<dbReference type="InterPro" id="IPR041679">
    <property type="entry name" value="DNA2/NAM7-like_C"/>
</dbReference>
<dbReference type="AlphaFoldDB" id="A0A6A6AX65"/>
<dbReference type="RefSeq" id="XP_033392058.1">
    <property type="nucleotide sequence ID" value="XM_033536154.1"/>
</dbReference>
<feature type="non-terminal residue" evidence="4">
    <location>
        <position position="840"/>
    </location>
</feature>
<evidence type="ECO:0000256" key="1">
    <source>
        <dbReference type="ARBA" id="ARBA00022806"/>
    </source>
</evidence>
<accession>A0A6A6AX65</accession>
<feature type="non-terminal residue" evidence="4">
    <location>
        <position position="1"/>
    </location>
</feature>
<dbReference type="GO" id="GO:0004386">
    <property type="term" value="F:helicase activity"/>
    <property type="evidence" value="ECO:0007669"/>
    <property type="project" value="InterPro"/>
</dbReference>
<name>A0A6A6AX65_9PEZI</name>
<dbReference type="Gene3D" id="3.40.50.300">
    <property type="entry name" value="P-loop containing nucleotide triphosphate hydrolases"/>
    <property type="match status" value="2"/>
</dbReference>